<dbReference type="RefSeq" id="WP_286615556.1">
    <property type="nucleotide sequence ID" value="NZ_JAXABJ010000012.1"/>
</dbReference>
<name>A0AAW9ENW9_9ENTR</name>
<dbReference type="AlphaFoldDB" id="A0AAW9ENW9"/>
<dbReference type="Proteomes" id="UP001271725">
    <property type="component" value="Unassembled WGS sequence"/>
</dbReference>
<comment type="caution">
    <text evidence="1">The sequence shown here is derived from an EMBL/GenBank/DDBJ whole genome shotgun (WGS) entry which is preliminary data.</text>
</comment>
<dbReference type="EMBL" id="JAXABJ010000012">
    <property type="protein sequence ID" value="MDX7149447.1"/>
    <property type="molecule type" value="Genomic_DNA"/>
</dbReference>
<accession>A0AAW9ENW9</accession>
<reference evidence="1" key="1">
    <citation type="submission" date="2023-11" db="EMBL/GenBank/DDBJ databases">
        <title>Detection of rare carbapenemases in Enterobacterales - comparison of two colorimetric and two CIM-based carbapenemase assays.</title>
        <authorList>
            <person name="Schaffarczyk L."/>
            <person name="Noster J."/>
            <person name="Stelzer Y."/>
            <person name="Sattler J."/>
            <person name="Gatermann S."/>
            <person name="Hamprecht A."/>
        </authorList>
    </citation>
    <scope>NUCLEOTIDE SEQUENCE</scope>
    <source>
        <strain evidence="1">CIM-Carb-133</strain>
    </source>
</reference>
<proteinExistence type="predicted"/>
<gene>
    <name evidence="1" type="ORF">SJ265_16820</name>
</gene>
<protein>
    <recommendedName>
        <fullName evidence="3">Bacteriophage protein</fullName>
    </recommendedName>
</protein>
<sequence length="357" mass="39234">MTVNWRRYFELRLLDDSGQGISLTDFKVTFAIDWFNSMWPRVATLKIYNLNRDTMSRITSSEFSRITIIAGYDGLAPPVSESQVGLVTDVSPDQVGQTRGQNFGEIFNGEIRFTITGRDNPTDIFTLIQSIDGHQAFNEAVSSGSLSAGYKLSDVHTVLMRDFSPFGITQGVTGEFPDRVMPRGRVFYGMTRDYMSNLAAQCNANWQFVDGQAQMVPEDKYLHEAIVLNSNTGLIGMPQQTMGAGVNVRCLINPNIRVNGLIQLDQASVYRTQLPNDEIQRSQARITESSNDGNLSLGGTIAQPASVATDGVYIVQSISYTGDTRGNPWYMDLMCMARGAKDLLSSSAITRGVPGGS</sequence>
<evidence type="ECO:0008006" key="3">
    <source>
        <dbReference type="Google" id="ProtNLM"/>
    </source>
</evidence>
<organism evidence="1 2">
    <name type="scientific">Citrobacter portucalensis</name>
    <dbReference type="NCBI Taxonomy" id="1639133"/>
    <lineage>
        <taxon>Bacteria</taxon>
        <taxon>Pseudomonadati</taxon>
        <taxon>Pseudomonadota</taxon>
        <taxon>Gammaproteobacteria</taxon>
        <taxon>Enterobacterales</taxon>
        <taxon>Enterobacteriaceae</taxon>
        <taxon>Citrobacter</taxon>
        <taxon>Citrobacter freundii complex</taxon>
    </lineage>
</organism>
<evidence type="ECO:0000313" key="1">
    <source>
        <dbReference type="EMBL" id="MDX7149447.1"/>
    </source>
</evidence>
<evidence type="ECO:0000313" key="2">
    <source>
        <dbReference type="Proteomes" id="UP001271725"/>
    </source>
</evidence>